<evidence type="ECO:0000259" key="8">
    <source>
        <dbReference type="PROSITE" id="PS51449"/>
    </source>
</evidence>
<comment type="cofactor">
    <cofactor evidence="1">
        <name>[4Fe-4S] cluster</name>
        <dbReference type="ChEBI" id="CHEBI:49883"/>
    </cofactor>
</comment>
<dbReference type="InterPro" id="IPR007197">
    <property type="entry name" value="rSAM"/>
</dbReference>
<dbReference type="InterPro" id="IPR020612">
    <property type="entry name" value="Methylthiotransferase_CS"/>
</dbReference>
<keyword evidence="7" id="KW-0411">Iron-sulfur</keyword>
<evidence type="ECO:0000259" key="9">
    <source>
        <dbReference type="PROSITE" id="PS51918"/>
    </source>
</evidence>
<evidence type="ECO:0000256" key="1">
    <source>
        <dbReference type="ARBA" id="ARBA00001966"/>
    </source>
</evidence>
<evidence type="ECO:0000256" key="6">
    <source>
        <dbReference type="ARBA" id="ARBA00023004"/>
    </source>
</evidence>
<dbReference type="InterPro" id="IPR023404">
    <property type="entry name" value="rSAM_horseshoe"/>
</dbReference>
<dbReference type="GO" id="GO:0051539">
    <property type="term" value="F:4 iron, 4 sulfur cluster binding"/>
    <property type="evidence" value="ECO:0007669"/>
    <property type="project" value="UniProtKB-KW"/>
</dbReference>
<evidence type="ECO:0000256" key="2">
    <source>
        <dbReference type="ARBA" id="ARBA00022485"/>
    </source>
</evidence>
<keyword evidence="3 10" id="KW-0808">Transferase</keyword>
<dbReference type="InterPro" id="IPR006467">
    <property type="entry name" value="MiaB-like_bact"/>
</dbReference>
<dbReference type="SMART" id="SM00729">
    <property type="entry name" value="Elp3"/>
    <property type="match status" value="1"/>
</dbReference>
<dbReference type="PROSITE" id="PS51449">
    <property type="entry name" value="MTTASE_N"/>
    <property type="match status" value="1"/>
</dbReference>
<dbReference type="GO" id="GO:0046872">
    <property type="term" value="F:metal ion binding"/>
    <property type="evidence" value="ECO:0007669"/>
    <property type="project" value="UniProtKB-KW"/>
</dbReference>
<dbReference type="PANTHER" id="PTHR11918">
    <property type="entry name" value="RADICAL SAM PROTEINS"/>
    <property type="match status" value="1"/>
</dbReference>
<evidence type="ECO:0000256" key="5">
    <source>
        <dbReference type="ARBA" id="ARBA00022723"/>
    </source>
</evidence>
<dbReference type="SFLD" id="SFLDG01082">
    <property type="entry name" value="B12-binding_domain_containing"/>
    <property type="match status" value="1"/>
</dbReference>
<protein>
    <submittedName>
        <fullName evidence="10">Threonylcarbamoyladenosine tRNA methylthiotransferase MtaB</fullName>
        <ecNumber evidence="10">2.-.-.-</ecNumber>
    </submittedName>
</protein>
<reference evidence="10" key="1">
    <citation type="submission" date="2016-04" db="EMBL/GenBank/DDBJ databases">
        <authorList>
            <person name="Evans L.H."/>
            <person name="Alamgir A."/>
            <person name="Owens N."/>
            <person name="Weber N.D."/>
            <person name="Virtaneva K."/>
            <person name="Barbian K."/>
            <person name="Babar A."/>
            <person name="Rosenke K."/>
        </authorList>
    </citation>
    <scope>NUCLEOTIDE SEQUENCE</scope>
    <source>
        <strain evidence="10">86</strain>
    </source>
</reference>
<organism evidence="10">
    <name type="scientific">uncultured Alphaproteobacteria bacterium</name>
    <dbReference type="NCBI Taxonomy" id="91750"/>
    <lineage>
        <taxon>Bacteria</taxon>
        <taxon>Pseudomonadati</taxon>
        <taxon>Pseudomonadota</taxon>
        <taxon>Alphaproteobacteria</taxon>
        <taxon>environmental samples</taxon>
    </lineage>
</organism>
<keyword evidence="2" id="KW-0004">4Fe-4S</keyword>
<evidence type="ECO:0000256" key="7">
    <source>
        <dbReference type="ARBA" id="ARBA00023014"/>
    </source>
</evidence>
<evidence type="ECO:0000313" key="10">
    <source>
        <dbReference type="EMBL" id="SBW05527.1"/>
    </source>
</evidence>
<dbReference type="Pfam" id="PF00919">
    <property type="entry name" value="UPF0004"/>
    <property type="match status" value="1"/>
</dbReference>
<name>A0A212K1H7_9PROT</name>
<dbReference type="PROSITE" id="PS51918">
    <property type="entry name" value="RADICAL_SAM"/>
    <property type="match status" value="1"/>
</dbReference>
<dbReference type="SFLD" id="SFLDG01061">
    <property type="entry name" value="methylthiotransferase"/>
    <property type="match status" value="1"/>
</dbReference>
<dbReference type="InterPro" id="IPR038135">
    <property type="entry name" value="Methylthiotransferase_N_sf"/>
</dbReference>
<dbReference type="PANTHER" id="PTHR11918:SF45">
    <property type="entry name" value="THREONYLCARBAMOYLADENOSINE TRNA METHYLTHIOTRANSFERASE"/>
    <property type="match status" value="1"/>
</dbReference>
<dbReference type="SUPFAM" id="SSF102114">
    <property type="entry name" value="Radical SAM enzymes"/>
    <property type="match status" value="1"/>
</dbReference>
<dbReference type="InterPro" id="IPR006638">
    <property type="entry name" value="Elp3/MiaA/NifB-like_rSAM"/>
</dbReference>
<dbReference type="InterPro" id="IPR005839">
    <property type="entry name" value="Methylthiotransferase"/>
</dbReference>
<keyword evidence="4" id="KW-0949">S-adenosyl-L-methionine</keyword>
<keyword evidence="6" id="KW-0408">Iron</keyword>
<sequence length="420" mass="45911">MTDAVRVVTFGCRMNAYESELMKGHAEQAGLTDAILVNTCAVTAEAERQVRQTIRKLHRESPEAKIIVTGCAAQLAPEKYAEMDGVARVLGNREKLTREGYAADAAGPIHVTDIMTARETSSHMIEGFDGRARAFVQVQQGCDHRCTFCIIPFARGPNRSQPKDAIAAQIRTLIAAGTPEIVLTGVDITAYGADTPEGPHLGRLIRHLLDAVPEMTRLRLTSLDPVEIDDDTFRLLVEEPRLMPHVHLSVQAGDDMILKRMKRRHLRADVLDVARRLRAARPDIALGADVIAGFPTETDEMFANGLALIDEADITHLHVFPFSPRPGTPAARMPQVRGEVVKARARALRDAGQRRMAALLDTWVGRTATMVAEANGHGRTDHYLPIAFETDGLTNAPEVGTVARVKITRHDGATLYGIPA</sequence>
<dbReference type="EMBL" id="FLUO01000001">
    <property type="protein sequence ID" value="SBW05527.1"/>
    <property type="molecule type" value="Genomic_DNA"/>
</dbReference>
<dbReference type="AlphaFoldDB" id="A0A212K1H7"/>
<dbReference type="Gene3D" id="3.80.30.20">
    <property type="entry name" value="tm_1862 like domain"/>
    <property type="match status" value="1"/>
</dbReference>
<dbReference type="NCBIfam" id="TIGR01579">
    <property type="entry name" value="MiaB-like-C"/>
    <property type="match status" value="1"/>
</dbReference>
<dbReference type="InterPro" id="IPR013848">
    <property type="entry name" value="Methylthiotransferase_N"/>
</dbReference>
<gene>
    <name evidence="10" type="primary">mtaB</name>
    <name evidence="10" type="ORF">KL86APRO_11991</name>
</gene>
<feature type="domain" description="MTTase N-terminal" evidence="8">
    <location>
        <begin position="3"/>
        <end position="105"/>
    </location>
</feature>
<feature type="domain" description="Radical SAM core" evidence="9">
    <location>
        <begin position="128"/>
        <end position="358"/>
    </location>
</feature>
<dbReference type="PROSITE" id="PS01278">
    <property type="entry name" value="MTTASE_RADICAL"/>
    <property type="match status" value="1"/>
</dbReference>
<accession>A0A212K1H7</accession>
<evidence type="ECO:0000256" key="3">
    <source>
        <dbReference type="ARBA" id="ARBA00022679"/>
    </source>
</evidence>
<dbReference type="Gene3D" id="3.40.50.12160">
    <property type="entry name" value="Methylthiotransferase, N-terminal domain"/>
    <property type="match status" value="1"/>
</dbReference>
<dbReference type="EC" id="2.-.-.-" evidence="10"/>
<dbReference type="InterPro" id="IPR058240">
    <property type="entry name" value="rSAM_sf"/>
</dbReference>
<keyword evidence="5" id="KW-0479">Metal-binding</keyword>
<dbReference type="CDD" id="cd01335">
    <property type="entry name" value="Radical_SAM"/>
    <property type="match status" value="1"/>
</dbReference>
<dbReference type="NCBIfam" id="TIGR00089">
    <property type="entry name" value="MiaB/RimO family radical SAM methylthiotransferase"/>
    <property type="match status" value="1"/>
</dbReference>
<dbReference type="Pfam" id="PF04055">
    <property type="entry name" value="Radical_SAM"/>
    <property type="match status" value="1"/>
</dbReference>
<proteinExistence type="predicted"/>
<dbReference type="GO" id="GO:0035598">
    <property type="term" value="F:tRNA (N(6)-L-threonylcarbamoyladenosine(37)-C(2))-methylthiotransferase activity"/>
    <property type="evidence" value="ECO:0007669"/>
    <property type="project" value="TreeGrafter"/>
</dbReference>
<dbReference type="SFLD" id="SFLDS00029">
    <property type="entry name" value="Radical_SAM"/>
    <property type="match status" value="1"/>
</dbReference>
<evidence type="ECO:0000256" key="4">
    <source>
        <dbReference type="ARBA" id="ARBA00022691"/>
    </source>
</evidence>